<sequence>MKKLILIPCVLIICFSLYQTVEKNSFKSLNQEYLDALITDDNNKLRTLLNKIEVTQGDLEKSWLKAYIYVDLKEYSNALQVIQFIYNETRDYRTLLRICMLKDRVGLFDENCYNNVILNFRHHNSDYYNLENYWYAVFLSGQHSEIIKNDLEKTHLDKERLNYLQNTPRKKLIYDFFPE</sequence>
<evidence type="ECO:0000313" key="2">
    <source>
        <dbReference type="Proteomes" id="UP000192408"/>
    </source>
</evidence>
<dbReference type="AlphaFoldDB" id="A0A1W1UVI5"/>
<accession>A0A1W1UVI5</accession>
<reference evidence="2" key="1">
    <citation type="submission" date="2017-04" db="EMBL/GenBank/DDBJ databases">
        <authorList>
            <person name="Varghese N."/>
            <person name="Submissions S."/>
        </authorList>
    </citation>
    <scope>NUCLEOTIDE SEQUENCE [LARGE SCALE GENOMIC DNA]</scope>
    <source>
        <strain evidence="2">DSM 23072</strain>
    </source>
</reference>
<proteinExistence type="predicted"/>
<keyword evidence="2" id="KW-1185">Reference proteome</keyword>
<organism evidence="1 2">
    <name type="scientific">Pasteurella testudinis DSM 23072</name>
    <dbReference type="NCBI Taxonomy" id="1122938"/>
    <lineage>
        <taxon>Bacteria</taxon>
        <taxon>Pseudomonadati</taxon>
        <taxon>Pseudomonadota</taxon>
        <taxon>Gammaproteobacteria</taxon>
        <taxon>Pasteurellales</taxon>
        <taxon>Pasteurellaceae</taxon>
        <taxon>Pasteurella</taxon>
    </lineage>
</organism>
<evidence type="ECO:0000313" key="1">
    <source>
        <dbReference type="EMBL" id="SMB84801.1"/>
    </source>
</evidence>
<protein>
    <submittedName>
        <fullName evidence="1">Uncharacterized protein</fullName>
    </submittedName>
</protein>
<name>A0A1W1UVI5_9PAST</name>
<dbReference type="EMBL" id="FWWV01000016">
    <property type="protein sequence ID" value="SMB84801.1"/>
    <property type="molecule type" value="Genomic_DNA"/>
</dbReference>
<dbReference type="RefSeq" id="WP_084257026.1">
    <property type="nucleotide sequence ID" value="NZ_FWWV01000016.1"/>
</dbReference>
<gene>
    <name evidence="1" type="ORF">SAMN05660772_02349</name>
</gene>
<dbReference type="Proteomes" id="UP000192408">
    <property type="component" value="Unassembled WGS sequence"/>
</dbReference>